<dbReference type="EMBL" id="FQNC01000048">
    <property type="protein sequence ID" value="SGY80132.1"/>
    <property type="molecule type" value="Genomic_DNA"/>
</dbReference>
<dbReference type="AlphaFoldDB" id="A0A2X0PEU0"/>
<keyword evidence="2" id="KW-1185">Reference proteome</keyword>
<dbReference type="STRING" id="796604.A0A2X0PEU0"/>
<reference evidence="1 2" key="1">
    <citation type="submission" date="2016-11" db="EMBL/GenBank/DDBJ databases">
        <authorList>
            <person name="Jaros S."/>
            <person name="Januszkiewicz K."/>
            <person name="Wedrychowicz H."/>
        </authorList>
    </citation>
    <scope>NUCLEOTIDE SEQUENCE [LARGE SCALE GENOMIC DNA]</scope>
</reference>
<proteinExistence type="predicted"/>
<name>A0A2X0PEU0_9BASI</name>
<protein>
    <submittedName>
        <fullName evidence="1">BQ5605_C008g05308 protein</fullName>
    </submittedName>
</protein>
<accession>A0A2X0PEU0</accession>
<evidence type="ECO:0000313" key="2">
    <source>
        <dbReference type="Proteomes" id="UP000249464"/>
    </source>
</evidence>
<organism evidence="1 2">
    <name type="scientific">Microbotryum silenes-dioicae</name>
    <dbReference type="NCBI Taxonomy" id="796604"/>
    <lineage>
        <taxon>Eukaryota</taxon>
        <taxon>Fungi</taxon>
        <taxon>Dikarya</taxon>
        <taxon>Basidiomycota</taxon>
        <taxon>Pucciniomycotina</taxon>
        <taxon>Microbotryomycetes</taxon>
        <taxon>Microbotryales</taxon>
        <taxon>Microbotryaceae</taxon>
        <taxon>Microbotryum</taxon>
    </lineage>
</organism>
<gene>
    <name evidence="1" type="primary">BQ5605_C008g05308</name>
    <name evidence="1" type="ORF">BQ5605_C008G05308</name>
</gene>
<sequence length="187" mass="21060">MPPHPSDTPERPRPALQALEPFLRLLAISHRQIESVVADALGRCLGFLTRAQWKELGLNQNRWRAGGNGRTRLDDPLTLPDEASVGSDAYEEERALFRRVSGGKDVICFSYAWTSVIRATIETKMHRVFVPKFVHSADWWEDRVVMLIVGPLDLTVGDCQEAKEWFQSLQGRPGAFGGVRRVGRHSV</sequence>
<dbReference type="Proteomes" id="UP000249464">
    <property type="component" value="Unassembled WGS sequence"/>
</dbReference>
<evidence type="ECO:0000313" key="1">
    <source>
        <dbReference type="EMBL" id="SGY80132.1"/>
    </source>
</evidence>